<reference evidence="1" key="2">
    <citation type="submission" date="2021-04" db="EMBL/GenBank/DDBJ databases">
        <authorList>
            <person name="Gilroy R."/>
        </authorList>
    </citation>
    <scope>NUCLEOTIDE SEQUENCE</scope>
    <source>
        <strain evidence="1">ChiHecec2B26-446</strain>
    </source>
</reference>
<organism evidence="1 2">
    <name type="scientific">Candidatus Desulfovibrio intestinipullorum</name>
    <dbReference type="NCBI Taxonomy" id="2838536"/>
    <lineage>
        <taxon>Bacteria</taxon>
        <taxon>Pseudomonadati</taxon>
        <taxon>Thermodesulfobacteriota</taxon>
        <taxon>Desulfovibrionia</taxon>
        <taxon>Desulfovibrionales</taxon>
        <taxon>Desulfovibrionaceae</taxon>
        <taxon>Desulfovibrio</taxon>
    </lineage>
</organism>
<name>A0A9D1PVN5_9BACT</name>
<evidence type="ECO:0000313" key="2">
    <source>
        <dbReference type="Proteomes" id="UP000886752"/>
    </source>
</evidence>
<protein>
    <submittedName>
        <fullName evidence="1">Uncharacterized protein</fullName>
    </submittedName>
</protein>
<dbReference type="EMBL" id="DXHV01000025">
    <property type="protein sequence ID" value="HIV99950.1"/>
    <property type="molecule type" value="Genomic_DNA"/>
</dbReference>
<sequence>MNPCKGSAAIEKASLETINPAAVRAYLERSQAVLRGKFFTEALCYELLGQQLIVPNSSSLVDYGAALAKLIRQLAAIEHRSQFAIFRELEQADADILQAGWSDETLPSLCTHTTFLTQLQKFLYAAASLSAETAAAQSFLHSLRCDTRCTGDFPVTLLSPVPEKATDKEAEERTAAIIPHVQVLLTTVEQAVHNPGQEDRAASLLQGLAEAGAGHGDTEPAQASAFCLALANLLDVSPENTLSIRIVPALTRDEESHASLVILGTGHNALLREACDLLPHKA</sequence>
<proteinExistence type="predicted"/>
<comment type="caution">
    <text evidence="1">The sequence shown here is derived from an EMBL/GenBank/DDBJ whole genome shotgun (WGS) entry which is preliminary data.</text>
</comment>
<dbReference type="AlphaFoldDB" id="A0A9D1PVN5"/>
<reference evidence="1" key="1">
    <citation type="journal article" date="2021" name="PeerJ">
        <title>Extensive microbial diversity within the chicken gut microbiome revealed by metagenomics and culture.</title>
        <authorList>
            <person name="Gilroy R."/>
            <person name="Ravi A."/>
            <person name="Getino M."/>
            <person name="Pursley I."/>
            <person name="Horton D.L."/>
            <person name="Alikhan N.F."/>
            <person name="Baker D."/>
            <person name="Gharbi K."/>
            <person name="Hall N."/>
            <person name="Watson M."/>
            <person name="Adriaenssens E.M."/>
            <person name="Foster-Nyarko E."/>
            <person name="Jarju S."/>
            <person name="Secka A."/>
            <person name="Antonio M."/>
            <person name="Oren A."/>
            <person name="Chaudhuri R.R."/>
            <person name="La Ragione R."/>
            <person name="Hildebrand F."/>
            <person name="Pallen M.J."/>
        </authorList>
    </citation>
    <scope>NUCLEOTIDE SEQUENCE</scope>
    <source>
        <strain evidence="1">ChiHecec2B26-446</strain>
    </source>
</reference>
<gene>
    <name evidence="1" type="ORF">H9894_02005</name>
</gene>
<evidence type="ECO:0000313" key="1">
    <source>
        <dbReference type="EMBL" id="HIV99950.1"/>
    </source>
</evidence>
<dbReference type="Proteomes" id="UP000886752">
    <property type="component" value="Unassembled WGS sequence"/>
</dbReference>
<accession>A0A9D1PVN5</accession>